<evidence type="ECO:0000256" key="3">
    <source>
        <dbReference type="ARBA" id="ARBA00022475"/>
    </source>
</evidence>
<keyword evidence="7 9" id="KW-0472">Membrane</keyword>
<evidence type="ECO:0000256" key="5">
    <source>
        <dbReference type="ARBA" id="ARBA00022692"/>
    </source>
</evidence>
<dbReference type="RefSeq" id="WP_090446083.1">
    <property type="nucleotide sequence ID" value="NZ_FOHU01000018.1"/>
</dbReference>
<evidence type="ECO:0000256" key="7">
    <source>
        <dbReference type="ARBA" id="ARBA00023136"/>
    </source>
</evidence>
<protein>
    <submittedName>
        <fullName evidence="11">TRAP-type C4-dicarboxylate transport system, small permease component</fullName>
    </submittedName>
</protein>
<comment type="subcellular location">
    <subcellularLocation>
        <location evidence="1">Cell inner membrane</location>
        <topology evidence="1">Multi-pass membrane protein</topology>
    </subcellularLocation>
</comment>
<dbReference type="GO" id="GO:0015740">
    <property type="term" value="P:C4-dicarboxylate transport"/>
    <property type="evidence" value="ECO:0007669"/>
    <property type="project" value="TreeGrafter"/>
</dbReference>
<dbReference type="PANTHER" id="PTHR35011:SF2">
    <property type="entry name" value="2,3-DIKETO-L-GULONATE TRAP TRANSPORTER SMALL PERMEASE PROTEIN YIAM"/>
    <property type="match status" value="1"/>
</dbReference>
<reference evidence="11 12" key="1">
    <citation type="submission" date="2016-10" db="EMBL/GenBank/DDBJ databases">
        <authorList>
            <person name="de Groot N.N."/>
        </authorList>
    </citation>
    <scope>NUCLEOTIDE SEQUENCE [LARGE SCALE GENOMIC DNA]</scope>
    <source>
        <strain evidence="11 12">DSM 18979</strain>
    </source>
</reference>
<feature type="transmembrane region" description="Helical" evidence="9">
    <location>
        <begin position="43"/>
        <end position="65"/>
    </location>
</feature>
<dbReference type="InterPro" id="IPR055348">
    <property type="entry name" value="DctQ"/>
</dbReference>
<dbReference type="GO" id="GO:0005886">
    <property type="term" value="C:plasma membrane"/>
    <property type="evidence" value="ECO:0007669"/>
    <property type="project" value="UniProtKB-SubCell"/>
</dbReference>
<name>A0A1I0G649_9FIRM</name>
<keyword evidence="6 9" id="KW-1133">Transmembrane helix</keyword>
<evidence type="ECO:0000256" key="9">
    <source>
        <dbReference type="SAM" id="Phobius"/>
    </source>
</evidence>
<comment type="similarity">
    <text evidence="8">Belongs to the TRAP transporter small permease family.</text>
</comment>
<evidence type="ECO:0000313" key="12">
    <source>
        <dbReference type="Proteomes" id="UP000199568"/>
    </source>
</evidence>
<dbReference type="STRING" id="426128.SAMN05660297_03071"/>
<evidence type="ECO:0000256" key="8">
    <source>
        <dbReference type="ARBA" id="ARBA00038436"/>
    </source>
</evidence>
<evidence type="ECO:0000259" key="10">
    <source>
        <dbReference type="Pfam" id="PF04290"/>
    </source>
</evidence>
<evidence type="ECO:0000256" key="6">
    <source>
        <dbReference type="ARBA" id="ARBA00022989"/>
    </source>
</evidence>
<feature type="transmembrane region" description="Helical" evidence="9">
    <location>
        <begin position="86"/>
        <end position="106"/>
    </location>
</feature>
<feature type="domain" description="Tripartite ATP-independent periplasmic transporters DctQ component" evidence="10">
    <location>
        <begin position="23"/>
        <end position="152"/>
    </location>
</feature>
<evidence type="ECO:0000313" key="11">
    <source>
        <dbReference type="EMBL" id="SET66129.1"/>
    </source>
</evidence>
<organism evidence="11 12">
    <name type="scientific">Natronincola peptidivorans</name>
    <dbReference type="NCBI Taxonomy" id="426128"/>
    <lineage>
        <taxon>Bacteria</taxon>
        <taxon>Bacillati</taxon>
        <taxon>Bacillota</taxon>
        <taxon>Clostridia</taxon>
        <taxon>Peptostreptococcales</taxon>
        <taxon>Natronincolaceae</taxon>
        <taxon>Natronincola</taxon>
    </lineage>
</organism>
<sequence length="169" mass="19627">MKRFLDLFNSFLEKIGMLFLLLMLLIVSTQVFARLTIKTTPIWSQEVATMLMVWFGFLGMAIGVNEKIHIAITFFTDRLPVIWKRMIFTIDEFLILFFGIAIVWYGSRLVYATRTSTLPATQWPAYMPYLMVPIAGAMIVLCTLINIADLIKFDSKDRLQKWGFNDDKH</sequence>
<dbReference type="GO" id="GO:0022857">
    <property type="term" value="F:transmembrane transporter activity"/>
    <property type="evidence" value="ECO:0007669"/>
    <property type="project" value="TreeGrafter"/>
</dbReference>
<evidence type="ECO:0000256" key="4">
    <source>
        <dbReference type="ARBA" id="ARBA00022519"/>
    </source>
</evidence>
<evidence type="ECO:0000256" key="2">
    <source>
        <dbReference type="ARBA" id="ARBA00022448"/>
    </source>
</evidence>
<proteinExistence type="inferred from homology"/>
<keyword evidence="4" id="KW-0997">Cell inner membrane</keyword>
<dbReference type="AlphaFoldDB" id="A0A1I0G649"/>
<keyword evidence="12" id="KW-1185">Reference proteome</keyword>
<dbReference type="Proteomes" id="UP000199568">
    <property type="component" value="Unassembled WGS sequence"/>
</dbReference>
<keyword evidence="3" id="KW-1003">Cell membrane</keyword>
<keyword evidence="5 9" id="KW-0812">Transmembrane</keyword>
<feature type="transmembrane region" description="Helical" evidence="9">
    <location>
        <begin position="126"/>
        <end position="151"/>
    </location>
</feature>
<evidence type="ECO:0000256" key="1">
    <source>
        <dbReference type="ARBA" id="ARBA00004429"/>
    </source>
</evidence>
<dbReference type="PANTHER" id="PTHR35011">
    <property type="entry name" value="2,3-DIKETO-L-GULONATE TRAP TRANSPORTER SMALL PERMEASE PROTEIN YIAM"/>
    <property type="match status" value="1"/>
</dbReference>
<accession>A0A1I0G649</accession>
<dbReference type="InterPro" id="IPR007387">
    <property type="entry name" value="TRAP_DctQ"/>
</dbReference>
<dbReference type="EMBL" id="FOHU01000018">
    <property type="protein sequence ID" value="SET66129.1"/>
    <property type="molecule type" value="Genomic_DNA"/>
</dbReference>
<dbReference type="Pfam" id="PF04290">
    <property type="entry name" value="DctQ"/>
    <property type="match status" value="1"/>
</dbReference>
<keyword evidence="2" id="KW-0813">Transport</keyword>
<gene>
    <name evidence="11" type="ORF">SAMN05660297_03071</name>
</gene>
<dbReference type="OrthoDB" id="49066at2"/>